<feature type="region of interest" description="Disordered" evidence="2">
    <location>
        <begin position="888"/>
        <end position="918"/>
    </location>
</feature>
<keyword evidence="1" id="KW-0175">Coiled coil</keyword>
<protein>
    <submittedName>
        <fullName evidence="3">Uncharacterized protein</fullName>
    </submittedName>
</protein>
<comment type="caution">
    <text evidence="3">The sequence shown here is derived from an EMBL/GenBank/DDBJ whole genome shotgun (WGS) entry which is preliminary data.</text>
</comment>
<feature type="region of interest" description="Disordered" evidence="2">
    <location>
        <begin position="299"/>
        <end position="345"/>
    </location>
</feature>
<organism evidence="3 4">
    <name type="scientific">Euplotes crassus</name>
    <dbReference type="NCBI Taxonomy" id="5936"/>
    <lineage>
        <taxon>Eukaryota</taxon>
        <taxon>Sar</taxon>
        <taxon>Alveolata</taxon>
        <taxon>Ciliophora</taxon>
        <taxon>Intramacronucleata</taxon>
        <taxon>Spirotrichea</taxon>
        <taxon>Hypotrichia</taxon>
        <taxon>Euplotida</taxon>
        <taxon>Euplotidae</taxon>
        <taxon>Moneuplotes</taxon>
    </lineage>
</organism>
<keyword evidence="4" id="KW-1185">Reference proteome</keyword>
<feature type="coiled-coil region" evidence="1">
    <location>
        <begin position="519"/>
        <end position="546"/>
    </location>
</feature>
<feature type="compositionally biased region" description="Basic and acidic residues" evidence="2">
    <location>
        <begin position="192"/>
        <end position="203"/>
    </location>
</feature>
<sequence>MSKFSKKKVEVLNTHPIEIDDLEESDQDLSKSGSLFSAILKSLVDKNSNSSKRDLEELDDLTPLSQRMFQNIDIIVAGIIDLTQKFESKTTKVEHESKDTLDQEIREILKEYYLKIQTDEKGSEVSEHHFTNCFATNPQIADIFSDQIYKKLVKIHPEFPSEKKQQIQKYLELFNHQKIYNQNISDIPVEEEGSHRDSIRGELKQSSSYQQFKKEILDRNEHKLESRGLWSRQDESINLLQNPEDKESLLQETCGEALQKPNERLSYQGFRDSSQNSEGNKDNPASVKLVAHFQRIKALNNKSEDSDKFPSPKEENKKVEVDTRKSAIPTGTEAHQIGKRFGKGQASIPECKNQLNLREVQKEPIKKKSHKSNFKLEDKKHEDIYQLLEDLSSQHDKLVTHFTPSKDGSIKDHQDIVKKDDTINDSNLGSSQEIPINNIVIAQERYNSLKNQKKLNKSAKKKEKSRQFNFIICDGKVSPPKRTSYDRKKLFKLSSSSPIRKGYKIPSNLPNSTQISTEANKQTKNIQKFKTKIAKLEARDKVLRKKQDTYTASKKQAKVKRKHLSNIDKDMRYIIKSLEKNLIGDQEMNSIFSTGLQLKDRLIDPMKAQQFMQDGRMDRIIDAIPTPRHKKAVESSILQDPNERRQLIRLSKKFTKEITNSYQRKMSEAKRAYLRGPRIVSKLKSKSNPAKQRTIFDIKDRNAQTACYKTRMTVNKFKNSPPKVECKSKECYQNTKYGPAFRSNSYSIRRPKTKQREARKLTLNATFLPYYENKGADCYTNDDLVKTQFHSTNKFSHNKTLKEWKAHQNKKTSHSQMKNPVTHSLDANCDRMHLPSFQISEGYPAKSHKIDRLFNYYIHNSEEATKKLTGNGQKYYAIGEGNNQSYMYDCSPGSTSHQKDSSSPHPPARVDSFQKSPKNLKQSVNNQLKNNVNTGKLESTYIKALKSLSNSKPQTDKKAQNLIDWAESEIYKNICTDSLTDFNNEGDQTFFSEEELSQVIDLAQEEGIQDEAMVKPFFYKSAMTVMKLIQYCGLGNTRYYDSVMDHYKDKNIENTLKLLIRAKQLCAIKNILIKLLKAIHRREEISSKITAILKCNDEEKVDLNIKRLITSESTFLFKLTHNILKWIKELSQESKLFEKIPFVFNNTVYDKHVKNEVIAIKRIISLK</sequence>
<evidence type="ECO:0000256" key="1">
    <source>
        <dbReference type="SAM" id="Coils"/>
    </source>
</evidence>
<feature type="compositionally biased region" description="Basic and acidic residues" evidence="2">
    <location>
        <begin position="302"/>
        <end position="325"/>
    </location>
</feature>
<name>A0AAD1XBX3_EUPCR</name>
<dbReference type="Proteomes" id="UP001295684">
    <property type="component" value="Unassembled WGS sequence"/>
</dbReference>
<reference evidence="3" key="1">
    <citation type="submission" date="2023-07" db="EMBL/GenBank/DDBJ databases">
        <authorList>
            <consortium name="AG Swart"/>
            <person name="Singh M."/>
            <person name="Singh A."/>
            <person name="Seah K."/>
            <person name="Emmerich C."/>
        </authorList>
    </citation>
    <scope>NUCLEOTIDE SEQUENCE</scope>
    <source>
        <strain evidence="3">DP1</strain>
    </source>
</reference>
<feature type="region of interest" description="Disordered" evidence="2">
    <location>
        <begin position="185"/>
        <end position="206"/>
    </location>
</feature>
<proteinExistence type="predicted"/>
<dbReference type="AlphaFoldDB" id="A0AAD1XBX3"/>
<evidence type="ECO:0000313" key="3">
    <source>
        <dbReference type="EMBL" id="CAI2368605.1"/>
    </source>
</evidence>
<evidence type="ECO:0000256" key="2">
    <source>
        <dbReference type="SAM" id="MobiDB-lite"/>
    </source>
</evidence>
<evidence type="ECO:0000313" key="4">
    <source>
        <dbReference type="Proteomes" id="UP001295684"/>
    </source>
</evidence>
<accession>A0AAD1XBX3</accession>
<dbReference type="EMBL" id="CAMPGE010009741">
    <property type="protein sequence ID" value="CAI2368605.1"/>
    <property type="molecule type" value="Genomic_DNA"/>
</dbReference>
<gene>
    <name evidence="3" type="ORF">ECRASSUSDP1_LOCUS9901</name>
</gene>